<accession>A0A6G1LMF6</accession>
<dbReference type="Proteomes" id="UP000799436">
    <property type="component" value="Unassembled WGS sequence"/>
</dbReference>
<proteinExistence type="predicted"/>
<evidence type="ECO:0000313" key="1">
    <source>
        <dbReference type="EMBL" id="KAF2773742.1"/>
    </source>
</evidence>
<reference evidence="1" key="1">
    <citation type="journal article" date="2020" name="Stud. Mycol.">
        <title>101 Dothideomycetes genomes: a test case for predicting lifestyles and emergence of pathogens.</title>
        <authorList>
            <person name="Haridas S."/>
            <person name="Albert R."/>
            <person name="Binder M."/>
            <person name="Bloem J."/>
            <person name="Labutti K."/>
            <person name="Salamov A."/>
            <person name="Andreopoulos B."/>
            <person name="Baker S."/>
            <person name="Barry K."/>
            <person name="Bills G."/>
            <person name="Bluhm B."/>
            <person name="Cannon C."/>
            <person name="Castanera R."/>
            <person name="Culley D."/>
            <person name="Daum C."/>
            <person name="Ezra D."/>
            <person name="Gonzalez J."/>
            <person name="Henrissat B."/>
            <person name="Kuo A."/>
            <person name="Liang C."/>
            <person name="Lipzen A."/>
            <person name="Lutzoni F."/>
            <person name="Magnuson J."/>
            <person name="Mondo S."/>
            <person name="Nolan M."/>
            <person name="Ohm R."/>
            <person name="Pangilinan J."/>
            <person name="Park H.-J."/>
            <person name="Ramirez L."/>
            <person name="Alfaro M."/>
            <person name="Sun H."/>
            <person name="Tritt A."/>
            <person name="Yoshinaga Y."/>
            <person name="Zwiers L.-H."/>
            <person name="Turgeon B."/>
            <person name="Goodwin S."/>
            <person name="Spatafora J."/>
            <person name="Crous P."/>
            <person name="Grigoriev I."/>
        </authorList>
    </citation>
    <scope>NUCLEOTIDE SEQUENCE</scope>
    <source>
        <strain evidence="1">CBS 116005</strain>
    </source>
</reference>
<gene>
    <name evidence="1" type="ORF">EJ03DRAFT_105690</name>
</gene>
<dbReference type="AlphaFoldDB" id="A0A6G1LMF6"/>
<keyword evidence="2" id="KW-1185">Reference proteome</keyword>
<name>A0A6G1LMF6_9PEZI</name>
<dbReference type="EMBL" id="ML995810">
    <property type="protein sequence ID" value="KAF2773742.1"/>
    <property type="molecule type" value="Genomic_DNA"/>
</dbReference>
<organism evidence="1 2">
    <name type="scientific">Teratosphaeria nubilosa</name>
    <dbReference type="NCBI Taxonomy" id="161662"/>
    <lineage>
        <taxon>Eukaryota</taxon>
        <taxon>Fungi</taxon>
        <taxon>Dikarya</taxon>
        <taxon>Ascomycota</taxon>
        <taxon>Pezizomycotina</taxon>
        <taxon>Dothideomycetes</taxon>
        <taxon>Dothideomycetidae</taxon>
        <taxon>Mycosphaerellales</taxon>
        <taxon>Teratosphaeriaceae</taxon>
        <taxon>Teratosphaeria</taxon>
    </lineage>
</organism>
<evidence type="ECO:0000313" key="2">
    <source>
        <dbReference type="Proteomes" id="UP000799436"/>
    </source>
</evidence>
<sequence>MHLTTPWVRQKQCSHATTTALCAQRAGSLARPFAARLSHFLLTRWSRSSLLVLILPIGNKERNADRLTWMLTRCVYATMDVCAPETPNQCST</sequence>
<protein>
    <submittedName>
        <fullName evidence="1">Uncharacterized protein</fullName>
    </submittedName>
</protein>